<feature type="region of interest" description="Disordered" evidence="1">
    <location>
        <begin position="1"/>
        <end position="164"/>
    </location>
</feature>
<dbReference type="Proteomes" id="UP000002630">
    <property type="component" value="Unassembled WGS sequence"/>
</dbReference>
<dbReference type="PANTHER" id="PTHR39444">
    <property type="entry name" value="SITE-SPECIFIC DNA-METHYLTRANSFERASE (ADENINE-SPECIFIC)"/>
    <property type="match status" value="1"/>
</dbReference>
<dbReference type="GO" id="GO:0008168">
    <property type="term" value="F:methyltransferase activity"/>
    <property type="evidence" value="ECO:0007669"/>
    <property type="project" value="InterPro"/>
</dbReference>
<dbReference type="GO" id="GO:0032259">
    <property type="term" value="P:methylation"/>
    <property type="evidence" value="ECO:0007669"/>
    <property type="project" value="InterPro"/>
</dbReference>
<dbReference type="PROSITE" id="PS00092">
    <property type="entry name" value="N6_MTASE"/>
    <property type="match status" value="1"/>
</dbReference>
<feature type="compositionally biased region" description="Basic and acidic residues" evidence="1">
    <location>
        <begin position="54"/>
        <end position="66"/>
    </location>
</feature>
<dbReference type="InterPro" id="IPR002052">
    <property type="entry name" value="DNA_methylase_N6_adenine_CS"/>
</dbReference>
<dbReference type="AlphaFoldDB" id="D7G4N4"/>
<dbReference type="EMBL" id="FN649760">
    <property type="protein sequence ID" value="CBJ33721.1"/>
    <property type="molecule type" value="Genomic_DNA"/>
</dbReference>
<feature type="compositionally biased region" description="Basic and acidic residues" evidence="1">
    <location>
        <begin position="244"/>
        <end position="254"/>
    </location>
</feature>
<feature type="compositionally biased region" description="Basic residues" evidence="1">
    <location>
        <begin position="44"/>
        <end position="53"/>
    </location>
</feature>
<gene>
    <name evidence="2" type="ORF">Esi_0571_0002</name>
</gene>
<feature type="compositionally biased region" description="Low complexity" evidence="1">
    <location>
        <begin position="20"/>
        <end position="33"/>
    </location>
</feature>
<feature type="region of interest" description="Disordered" evidence="1">
    <location>
        <begin position="239"/>
        <end position="287"/>
    </location>
</feature>
<organism evidence="2 3">
    <name type="scientific">Ectocarpus siliculosus</name>
    <name type="common">Brown alga</name>
    <name type="synonym">Conferva siliculosa</name>
    <dbReference type="NCBI Taxonomy" id="2880"/>
    <lineage>
        <taxon>Eukaryota</taxon>
        <taxon>Sar</taxon>
        <taxon>Stramenopiles</taxon>
        <taxon>Ochrophyta</taxon>
        <taxon>PX clade</taxon>
        <taxon>Phaeophyceae</taxon>
        <taxon>Ectocarpales</taxon>
        <taxon>Ectocarpaceae</taxon>
        <taxon>Ectocarpus</taxon>
    </lineage>
</organism>
<protein>
    <submittedName>
        <fullName evidence="2">Uncharacterized protein</fullName>
    </submittedName>
</protein>
<feature type="compositionally biased region" description="Basic residues" evidence="1">
    <location>
        <begin position="123"/>
        <end position="132"/>
    </location>
</feature>
<feature type="compositionally biased region" description="Basic residues" evidence="1">
    <location>
        <begin position="261"/>
        <end position="273"/>
    </location>
</feature>
<evidence type="ECO:0000313" key="2">
    <source>
        <dbReference type="EMBL" id="CBJ33721.1"/>
    </source>
</evidence>
<proteinExistence type="predicted"/>
<dbReference type="eggNOG" id="ENOG502S2G6">
    <property type="taxonomic scope" value="Eukaryota"/>
</dbReference>
<keyword evidence="3" id="KW-1185">Reference proteome</keyword>
<evidence type="ECO:0000256" key="1">
    <source>
        <dbReference type="SAM" id="MobiDB-lite"/>
    </source>
</evidence>
<feature type="compositionally biased region" description="Low complexity" evidence="1">
    <location>
        <begin position="274"/>
        <end position="287"/>
    </location>
</feature>
<dbReference type="GO" id="GO:0003676">
    <property type="term" value="F:nucleic acid binding"/>
    <property type="evidence" value="ECO:0007669"/>
    <property type="project" value="InterPro"/>
</dbReference>
<dbReference type="OrthoDB" id="203687at2759"/>
<dbReference type="PANTHER" id="PTHR39444:SF3">
    <property type="entry name" value="SITE-SPECIFIC DNA-METHYLTRANSFERASE (ADENINE-SPECIFIC)"/>
    <property type="match status" value="1"/>
</dbReference>
<reference evidence="2 3" key="1">
    <citation type="journal article" date="2010" name="Nature">
        <title>The Ectocarpus genome and the independent evolution of multicellularity in brown algae.</title>
        <authorList>
            <person name="Cock J.M."/>
            <person name="Sterck L."/>
            <person name="Rouze P."/>
            <person name="Scornet D."/>
            <person name="Allen A.E."/>
            <person name="Amoutzias G."/>
            <person name="Anthouard V."/>
            <person name="Artiguenave F."/>
            <person name="Aury J.M."/>
            <person name="Badger J.H."/>
            <person name="Beszteri B."/>
            <person name="Billiau K."/>
            <person name="Bonnet E."/>
            <person name="Bothwell J.H."/>
            <person name="Bowler C."/>
            <person name="Boyen C."/>
            <person name="Brownlee C."/>
            <person name="Carrano C.J."/>
            <person name="Charrier B."/>
            <person name="Cho G.Y."/>
            <person name="Coelho S.M."/>
            <person name="Collen J."/>
            <person name="Corre E."/>
            <person name="Da Silva C."/>
            <person name="Delage L."/>
            <person name="Delaroque N."/>
            <person name="Dittami S.M."/>
            <person name="Doulbeau S."/>
            <person name="Elias M."/>
            <person name="Farnham G."/>
            <person name="Gachon C.M."/>
            <person name="Gschloessl B."/>
            <person name="Heesch S."/>
            <person name="Jabbari K."/>
            <person name="Jubin C."/>
            <person name="Kawai H."/>
            <person name="Kimura K."/>
            <person name="Kloareg B."/>
            <person name="Kupper F.C."/>
            <person name="Lang D."/>
            <person name="Le Bail A."/>
            <person name="Leblanc C."/>
            <person name="Lerouge P."/>
            <person name="Lohr M."/>
            <person name="Lopez P.J."/>
            <person name="Martens C."/>
            <person name="Maumus F."/>
            <person name="Michel G."/>
            <person name="Miranda-Saavedra D."/>
            <person name="Morales J."/>
            <person name="Moreau H."/>
            <person name="Motomura T."/>
            <person name="Nagasato C."/>
            <person name="Napoli C.A."/>
            <person name="Nelson D.R."/>
            <person name="Nyvall-Collen P."/>
            <person name="Peters A.F."/>
            <person name="Pommier C."/>
            <person name="Potin P."/>
            <person name="Poulain J."/>
            <person name="Quesneville H."/>
            <person name="Read B."/>
            <person name="Rensing S.A."/>
            <person name="Ritter A."/>
            <person name="Rousvoal S."/>
            <person name="Samanta M."/>
            <person name="Samson G."/>
            <person name="Schroeder D.C."/>
            <person name="Segurens B."/>
            <person name="Strittmatter M."/>
            <person name="Tonon T."/>
            <person name="Tregear J.W."/>
            <person name="Valentin K."/>
            <person name="von Dassow P."/>
            <person name="Yamagishi T."/>
            <person name="Van de Peer Y."/>
            <person name="Wincker P."/>
        </authorList>
    </citation>
    <scope>NUCLEOTIDE SEQUENCE [LARGE SCALE GENOMIC DNA]</scope>
    <source>
        <strain evidence="3">Ec32 / CCAP1310/4</strain>
    </source>
</reference>
<feature type="compositionally biased region" description="Basic and acidic residues" evidence="1">
    <location>
        <begin position="133"/>
        <end position="142"/>
    </location>
</feature>
<sequence>MVSGDSARKGKRHRAPAPAPAGAFPEVAAAGAASNDAEVNSSSRKNKKKRKREQRQALEDEGERQVDAAAEPQRAAVDAKRSKKKRREQQQHQPLICTSKVAEYSAGTSDDKGTAGTPVKRETKSKKKKRRDKGSLRHDQDHVPPSADEETSPDNDNESPVLEGIVHDGAMYLVDARRRVFSAQRDEQGGLVEVGTFDDKGGKVIMIEEEGSPPSDSPANNNASLAGAAAAAEAGLISSPPSALHRDPATKTDATEAGNGKAKKKKKRKKKKGTAAGSSEDVAASVGAEAESVVVEYPFEVEECDHCETSERAYSDISPLLSALAAELGKPPEDLVIYDPYYCQGSTVGRLASLGFPRVHNRKEDFYEVVKNGNIPQHDVVVTNPPFSGEHMPKILKFCARQGAKPWFLLLPNYVYLKDYYEPSLGRRSGQGATRPFYLTPPKRYMYYSPQGSRLKVKSSERKTSPFNTFWYIHLGDCAVTSKILQSYDAASRKLDINARCCVARTTQQIPYKMMDSNDPRRKKARDRQRSIDRIRKKKNEWIV</sequence>
<name>D7G4N4_ECTSI</name>
<dbReference type="InParanoid" id="D7G4N4"/>
<feature type="compositionally biased region" description="Acidic residues" evidence="1">
    <location>
        <begin position="147"/>
        <end position="157"/>
    </location>
</feature>
<evidence type="ECO:0000313" key="3">
    <source>
        <dbReference type="Proteomes" id="UP000002630"/>
    </source>
</evidence>
<accession>D7G4N4</accession>